<dbReference type="AlphaFoldDB" id="A0A2U9IJX1"/>
<keyword evidence="3" id="KW-1185">Reference proteome</keyword>
<gene>
    <name evidence="2" type="ORF">DFR86_01380</name>
</gene>
<dbReference type="CDD" id="cd00090">
    <property type="entry name" value="HTH_ARSR"/>
    <property type="match status" value="1"/>
</dbReference>
<feature type="domain" description="Transcription regulator TrmB N-terminal" evidence="1">
    <location>
        <begin position="23"/>
        <end position="91"/>
    </location>
</feature>
<dbReference type="InterPro" id="IPR011991">
    <property type="entry name" value="ArsR-like_HTH"/>
</dbReference>
<dbReference type="GeneID" id="36836579"/>
<dbReference type="Gene3D" id="1.10.10.10">
    <property type="entry name" value="Winged helix-like DNA-binding domain superfamily/Winged helix DNA-binding domain"/>
    <property type="match status" value="1"/>
</dbReference>
<proteinExistence type="predicted"/>
<dbReference type="KEGG" id="asul:DFR86_01380"/>
<evidence type="ECO:0000313" key="3">
    <source>
        <dbReference type="Proteomes" id="UP000248410"/>
    </source>
</evidence>
<sequence>MEETIERTNIENEEDKWHNIKCCYRLNETEIACFVKILELNKPVTSMELAHAMKYSKTTVETSLRKLIELGLIIREKIEGSRIGRPKYVYRLPDSIWSKIERDLNKCSESMRNTKL</sequence>
<name>A0A2U9IJX1_9CREN</name>
<accession>A0A2U9IJX1</accession>
<dbReference type="OrthoDB" id="39591at2157"/>
<reference evidence="2 3" key="1">
    <citation type="submission" date="2018-05" db="EMBL/GenBank/DDBJ databases">
        <title>Complete Genome Sequences of Extremely Thermoacidophilic, Metal-Mobilizing Type-Strain Members of the Archaeal Family Sulfolobaceae: Acidianus brierleyi DSM-1651T, Acidianus sulfidivorans DSM-18786T, Metallosphaera hakonensis DSM-7519T, and Metallosphaera prunae DSM-10039T.</title>
        <authorList>
            <person name="Counts J.A."/>
            <person name="Kelly R.M."/>
        </authorList>
    </citation>
    <scope>NUCLEOTIDE SEQUENCE [LARGE SCALE GENOMIC DNA]</scope>
    <source>
        <strain evidence="2 3">JP7</strain>
    </source>
</reference>
<dbReference type="InterPro" id="IPR036388">
    <property type="entry name" value="WH-like_DNA-bd_sf"/>
</dbReference>
<dbReference type="EMBL" id="CP029288">
    <property type="protein sequence ID" value="AWR96328.1"/>
    <property type="molecule type" value="Genomic_DNA"/>
</dbReference>
<protein>
    <submittedName>
        <fullName evidence="2">TrmB family transcriptional regulator</fullName>
    </submittedName>
</protein>
<dbReference type="InterPro" id="IPR002831">
    <property type="entry name" value="Tscrpt_reg_TrmB_N"/>
</dbReference>
<evidence type="ECO:0000259" key="1">
    <source>
        <dbReference type="Pfam" id="PF01978"/>
    </source>
</evidence>
<dbReference type="Pfam" id="PF01978">
    <property type="entry name" value="TrmB"/>
    <property type="match status" value="1"/>
</dbReference>
<dbReference type="SUPFAM" id="SSF46785">
    <property type="entry name" value="Winged helix' DNA-binding domain"/>
    <property type="match status" value="1"/>
</dbReference>
<evidence type="ECO:0000313" key="2">
    <source>
        <dbReference type="EMBL" id="AWR96328.1"/>
    </source>
</evidence>
<dbReference type="RefSeq" id="WP_110379218.1">
    <property type="nucleotide sequence ID" value="NZ_CP029288.2"/>
</dbReference>
<dbReference type="InterPro" id="IPR036390">
    <property type="entry name" value="WH_DNA-bd_sf"/>
</dbReference>
<dbReference type="Proteomes" id="UP000248410">
    <property type="component" value="Chromosome"/>
</dbReference>
<organism evidence="2 3">
    <name type="scientific">Acidianus sulfidivorans JP7</name>
    <dbReference type="NCBI Taxonomy" id="619593"/>
    <lineage>
        <taxon>Archaea</taxon>
        <taxon>Thermoproteota</taxon>
        <taxon>Thermoprotei</taxon>
        <taxon>Sulfolobales</taxon>
        <taxon>Sulfolobaceae</taxon>
        <taxon>Acidianus</taxon>
    </lineage>
</organism>